<keyword evidence="2" id="KW-1185">Reference proteome</keyword>
<dbReference type="Proteomes" id="UP000028524">
    <property type="component" value="Unassembled WGS sequence"/>
</dbReference>
<organism evidence="1 2">
    <name type="scientific">Stachybotrys chlorohalonatus (strain IBT 40285)</name>
    <dbReference type="NCBI Taxonomy" id="1283841"/>
    <lineage>
        <taxon>Eukaryota</taxon>
        <taxon>Fungi</taxon>
        <taxon>Dikarya</taxon>
        <taxon>Ascomycota</taxon>
        <taxon>Pezizomycotina</taxon>
        <taxon>Sordariomycetes</taxon>
        <taxon>Hypocreomycetidae</taxon>
        <taxon>Hypocreales</taxon>
        <taxon>Stachybotryaceae</taxon>
        <taxon>Stachybotrys</taxon>
    </lineage>
</organism>
<sequence length="18" mass="2111">MTPTSISKFLKIILEILY</sequence>
<protein>
    <submittedName>
        <fullName evidence="1">Uncharacterized protein</fullName>
    </submittedName>
</protein>
<dbReference type="HOGENOM" id="CLU_222247_0_0_1"/>
<accession>A0A084QWY4</accession>
<dbReference type="EMBL" id="KL659851">
    <property type="protein sequence ID" value="KFA68469.1"/>
    <property type="molecule type" value="Genomic_DNA"/>
</dbReference>
<name>A0A084QWY4_STAC4</name>
<dbReference type="InParanoid" id="A0A084QWY4"/>
<gene>
    <name evidence="1" type="ORF">S40285_09393</name>
</gene>
<evidence type="ECO:0000313" key="1">
    <source>
        <dbReference type="EMBL" id="KFA68469.1"/>
    </source>
</evidence>
<dbReference type="AlphaFoldDB" id="A0A084QWY4"/>
<evidence type="ECO:0000313" key="2">
    <source>
        <dbReference type="Proteomes" id="UP000028524"/>
    </source>
</evidence>
<proteinExistence type="predicted"/>
<reference evidence="1 2" key="1">
    <citation type="journal article" date="2014" name="BMC Genomics">
        <title>Comparative genome sequencing reveals chemotype-specific gene clusters in the toxigenic black mold Stachybotrys.</title>
        <authorList>
            <person name="Semeiks J."/>
            <person name="Borek D."/>
            <person name="Otwinowski Z."/>
            <person name="Grishin N.V."/>
        </authorList>
    </citation>
    <scope>NUCLEOTIDE SEQUENCE [LARGE SCALE GENOMIC DNA]</scope>
    <source>
        <strain evidence="1 2">IBT 40285</strain>
    </source>
</reference>